<evidence type="ECO:0000256" key="16">
    <source>
        <dbReference type="ARBA" id="ARBA00032853"/>
    </source>
</evidence>
<dbReference type="Pfam" id="PF02654">
    <property type="entry name" value="CobS"/>
    <property type="match status" value="1"/>
</dbReference>
<dbReference type="HAMAP" id="MF_00719">
    <property type="entry name" value="CobS"/>
    <property type="match status" value="1"/>
</dbReference>
<dbReference type="EMBL" id="CP042906">
    <property type="protein sequence ID" value="QEX14760.1"/>
    <property type="molecule type" value="Genomic_DNA"/>
</dbReference>
<comment type="catalytic activity">
    <reaction evidence="18 19">
        <text>alpha-ribazole 5'-phosphate + adenosylcob(III)inamide-GDP = adenosylcob(III)alamin 5'-phosphate + GMP + H(+)</text>
        <dbReference type="Rhea" id="RHEA:23560"/>
        <dbReference type="ChEBI" id="CHEBI:15378"/>
        <dbReference type="ChEBI" id="CHEBI:57918"/>
        <dbReference type="ChEBI" id="CHEBI:58115"/>
        <dbReference type="ChEBI" id="CHEBI:60487"/>
        <dbReference type="ChEBI" id="CHEBI:60493"/>
        <dbReference type="EC" id="2.7.8.26"/>
    </reaction>
</comment>
<dbReference type="PANTHER" id="PTHR34148:SF1">
    <property type="entry name" value="ADENOSYLCOBINAMIDE-GDP RIBAZOLETRANSFERASE"/>
    <property type="match status" value="1"/>
</dbReference>
<evidence type="ECO:0000256" key="2">
    <source>
        <dbReference type="ARBA" id="ARBA00004651"/>
    </source>
</evidence>
<dbReference type="GO" id="GO:0005886">
    <property type="term" value="C:plasma membrane"/>
    <property type="evidence" value="ECO:0007669"/>
    <property type="project" value="UniProtKB-SubCell"/>
</dbReference>
<keyword evidence="8 19" id="KW-0169">Cobalamin biosynthesis</keyword>
<dbReference type="InterPro" id="IPR003805">
    <property type="entry name" value="CobS"/>
</dbReference>
<evidence type="ECO:0000256" key="14">
    <source>
        <dbReference type="ARBA" id="ARBA00025228"/>
    </source>
</evidence>
<dbReference type="UniPathway" id="UPA00148">
    <property type="reaction ID" value="UER00238"/>
</dbReference>
<evidence type="ECO:0000256" key="19">
    <source>
        <dbReference type="HAMAP-Rule" id="MF_00719"/>
    </source>
</evidence>
<dbReference type="KEGG" id="htq:FRZ44_00350"/>
<organism evidence="21 22">
    <name type="scientific">Hypericibacter terrae</name>
    <dbReference type="NCBI Taxonomy" id="2602015"/>
    <lineage>
        <taxon>Bacteria</taxon>
        <taxon>Pseudomonadati</taxon>
        <taxon>Pseudomonadota</taxon>
        <taxon>Alphaproteobacteria</taxon>
        <taxon>Rhodospirillales</taxon>
        <taxon>Dongiaceae</taxon>
        <taxon>Hypericibacter</taxon>
    </lineage>
</organism>
<proteinExistence type="inferred from homology"/>
<protein>
    <recommendedName>
        <fullName evidence="6 19">Adenosylcobinamide-GDP ribazoletransferase</fullName>
        <ecNumber evidence="5 19">2.7.8.26</ecNumber>
    </recommendedName>
    <alternativeName>
        <fullName evidence="16 19">Cobalamin synthase</fullName>
    </alternativeName>
    <alternativeName>
        <fullName evidence="15 19">Cobalamin-5'-phosphate synthase</fullName>
    </alternativeName>
</protein>
<evidence type="ECO:0000256" key="17">
    <source>
        <dbReference type="ARBA" id="ARBA00048623"/>
    </source>
</evidence>
<evidence type="ECO:0000256" key="7">
    <source>
        <dbReference type="ARBA" id="ARBA00022475"/>
    </source>
</evidence>
<feature type="region of interest" description="Disordered" evidence="20">
    <location>
        <begin position="1"/>
        <end position="22"/>
    </location>
</feature>
<keyword evidence="9 19" id="KW-0808">Transferase</keyword>
<name>A0A5J6MEV6_9PROT</name>
<evidence type="ECO:0000256" key="8">
    <source>
        <dbReference type="ARBA" id="ARBA00022573"/>
    </source>
</evidence>
<evidence type="ECO:0000256" key="10">
    <source>
        <dbReference type="ARBA" id="ARBA00022692"/>
    </source>
</evidence>
<dbReference type="AlphaFoldDB" id="A0A5J6MEV6"/>
<dbReference type="NCBIfam" id="TIGR00317">
    <property type="entry name" value="cobS"/>
    <property type="match status" value="1"/>
</dbReference>
<dbReference type="Proteomes" id="UP000326202">
    <property type="component" value="Chromosome"/>
</dbReference>
<evidence type="ECO:0000256" key="3">
    <source>
        <dbReference type="ARBA" id="ARBA00004663"/>
    </source>
</evidence>
<evidence type="ECO:0000256" key="12">
    <source>
        <dbReference type="ARBA" id="ARBA00022989"/>
    </source>
</evidence>
<evidence type="ECO:0000256" key="13">
    <source>
        <dbReference type="ARBA" id="ARBA00023136"/>
    </source>
</evidence>
<evidence type="ECO:0000256" key="11">
    <source>
        <dbReference type="ARBA" id="ARBA00022842"/>
    </source>
</evidence>
<feature type="transmembrane region" description="Helical" evidence="19">
    <location>
        <begin position="92"/>
        <end position="110"/>
    </location>
</feature>
<keyword evidence="7 19" id="KW-1003">Cell membrane</keyword>
<comment type="pathway">
    <text evidence="3 19">Cofactor biosynthesis; adenosylcobalamin biosynthesis; adenosylcobalamin from cob(II)yrinate a,c-diamide: step 7/7.</text>
</comment>
<dbReference type="GO" id="GO:0008818">
    <property type="term" value="F:cobalamin 5'-phosphate synthase activity"/>
    <property type="evidence" value="ECO:0007669"/>
    <property type="project" value="UniProtKB-UniRule"/>
</dbReference>
<dbReference type="GO" id="GO:0051073">
    <property type="term" value="F:adenosylcobinamide-GDP ribazoletransferase activity"/>
    <property type="evidence" value="ECO:0007669"/>
    <property type="project" value="UniProtKB-UniRule"/>
</dbReference>
<gene>
    <name evidence="19 21" type="primary">cobS</name>
    <name evidence="21" type="ORF">FRZ44_00350</name>
</gene>
<keyword evidence="13 19" id="KW-0472">Membrane</keyword>
<feature type="transmembrane region" description="Helical" evidence="19">
    <location>
        <begin position="167"/>
        <end position="188"/>
    </location>
</feature>
<evidence type="ECO:0000256" key="18">
    <source>
        <dbReference type="ARBA" id="ARBA00049504"/>
    </source>
</evidence>
<comment type="cofactor">
    <cofactor evidence="1 19">
        <name>Mg(2+)</name>
        <dbReference type="ChEBI" id="CHEBI:18420"/>
    </cofactor>
</comment>
<evidence type="ECO:0000256" key="15">
    <source>
        <dbReference type="ARBA" id="ARBA00032605"/>
    </source>
</evidence>
<accession>A0A5J6MEV6</accession>
<comment type="similarity">
    <text evidence="4 19">Belongs to the CobS family.</text>
</comment>
<evidence type="ECO:0000313" key="22">
    <source>
        <dbReference type="Proteomes" id="UP000326202"/>
    </source>
</evidence>
<evidence type="ECO:0000256" key="9">
    <source>
        <dbReference type="ARBA" id="ARBA00022679"/>
    </source>
</evidence>
<evidence type="ECO:0000256" key="1">
    <source>
        <dbReference type="ARBA" id="ARBA00001946"/>
    </source>
</evidence>
<comment type="function">
    <text evidence="14 19">Joins adenosylcobinamide-GDP and alpha-ribazole to generate adenosylcobalamin (Ado-cobalamin). Also synthesizes adenosylcobalamin 5'-phosphate from adenosylcobinamide-GDP and alpha-ribazole 5'-phosphate.</text>
</comment>
<evidence type="ECO:0000256" key="20">
    <source>
        <dbReference type="SAM" id="MobiDB-lite"/>
    </source>
</evidence>
<dbReference type="EC" id="2.7.8.26" evidence="5 19"/>
<keyword evidence="12 19" id="KW-1133">Transmembrane helix</keyword>
<keyword evidence="11 19" id="KW-0460">Magnesium</keyword>
<feature type="transmembrane region" description="Helical" evidence="19">
    <location>
        <begin position="66"/>
        <end position="85"/>
    </location>
</feature>
<feature type="transmembrane region" description="Helical" evidence="19">
    <location>
        <begin position="208"/>
        <end position="241"/>
    </location>
</feature>
<evidence type="ECO:0000256" key="4">
    <source>
        <dbReference type="ARBA" id="ARBA00010561"/>
    </source>
</evidence>
<evidence type="ECO:0000256" key="5">
    <source>
        <dbReference type="ARBA" id="ARBA00013200"/>
    </source>
</evidence>
<feature type="compositionally biased region" description="Pro residues" evidence="20">
    <location>
        <begin position="1"/>
        <end position="17"/>
    </location>
</feature>
<dbReference type="PANTHER" id="PTHR34148">
    <property type="entry name" value="ADENOSYLCOBINAMIDE-GDP RIBAZOLETRANSFERASE"/>
    <property type="match status" value="1"/>
</dbReference>
<keyword evidence="22" id="KW-1185">Reference proteome</keyword>
<keyword evidence="10 19" id="KW-0812">Transmembrane</keyword>
<comment type="catalytic activity">
    <reaction evidence="17 19">
        <text>alpha-ribazole + adenosylcob(III)inamide-GDP = adenosylcob(III)alamin + GMP + H(+)</text>
        <dbReference type="Rhea" id="RHEA:16049"/>
        <dbReference type="ChEBI" id="CHEBI:10329"/>
        <dbReference type="ChEBI" id="CHEBI:15378"/>
        <dbReference type="ChEBI" id="CHEBI:18408"/>
        <dbReference type="ChEBI" id="CHEBI:58115"/>
        <dbReference type="ChEBI" id="CHEBI:60487"/>
        <dbReference type="EC" id="2.7.8.26"/>
    </reaction>
</comment>
<evidence type="ECO:0000256" key="6">
    <source>
        <dbReference type="ARBA" id="ARBA00015850"/>
    </source>
</evidence>
<reference evidence="21 22" key="1">
    <citation type="submission" date="2019-08" db="EMBL/GenBank/DDBJ databases">
        <title>Hyperibacter terrae gen. nov., sp. nov. and Hyperibacter viscosus sp. nov., two new members in the family Rhodospirillaceae isolated from the rhizosphere of Hypericum perforatum.</title>
        <authorList>
            <person name="Noviana Z."/>
        </authorList>
    </citation>
    <scope>NUCLEOTIDE SEQUENCE [LARGE SCALE GENOMIC DNA]</scope>
    <source>
        <strain evidence="21 22">R5913</strain>
    </source>
</reference>
<feature type="transmembrane region" description="Helical" evidence="19">
    <location>
        <begin position="139"/>
        <end position="160"/>
    </location>
</feature>
<comment type="subcellular location">
    <subcellularLocation>
        <location evidence="2 19">Cell membrane</location>
        <topology evidence="2 19">Multi-pass membrane protein</topology>
    </subcellularLocation>
</comment>
<dbReference type="GO" id="GO:0009236">
    <property type="term" value="P:cobalamin biosynthetic process"/>
    <property type="evidence" value="ECO:0007669"/>
    <property type="project" value="UniProtKB-UniRule"/>
</dbReference>
<sequence>MPDPAAPNEPVPPPDSGPDPIRAPGASIWNPMAWFEDLRLALAFLTRLPIRGDIAPRPLAAAVRCFPLVGVVVGLGGGLVYALGLKLGLPPLGAALFAIVATGLLTGALHEDGLADSADGLAGGHDREQRLAIMSDSRIGSYGVLALIVSVMARAALLAGLPTAHGIAALIAAHALARAGMALVMARGMPAKSGGLAAGAGKPAEGDALVALAIAAVIAWIALGPVVAAVALVATLILAWAMARLGKRLIGGYTGDTLGAIEQLSEIAVLAVAAAVV</sequence>
<evidence type="ECO:0000313" key="21">
    <source>
        <dbReference type="EMBL" id="QEX14760.1"/>
    </source>
</evidence>